<dbReference type="SUPFAM" id="SSF51306">
    <property type="entry name" value="LexA/Signal peptidase"/>
    <property type="match status" value="1"/>
</dbReference>
<evidence type="ECO:0000256" key="3">
    <source>
        <dbReference type="ARBA" id="ARBA00022801"/>
    </source>
</evidence>
<evidence type="ECO:0000313" key="9">
    <source>
        <dbReference type="EMBL" id="RUO37142.1"/>
    </source>
</evidence>
<dbReference type="Pfam" id="PF00717">
    <property type="entry name" value="Peptidase_S24"/>
    <property type="match status" value="1"/>
</dbReference>
<name>A0A432WTQ3_9GAMM</name>
<protein>
    <submittedName>
        <fullName evidence="9">UV protection and mutation protein</fullName>
    </submittedName>
</protein>
<accession>A0A432WTQ3</accession>
<keyword evidence="3 7" id="KW-0378">Hydrolase</keyword>
<keyword evidence="6" id="KW-0742">SOS response</keyword>
<dbReference type="CDD" id="cd06529">
    <property type="entry name" value="S24_LexA-like"/>
    <property type="match status" value="1"/>
</dbReference>
<dbReference type="GO" id="GO:0006281">
    <property type="term" value="P:DNA repair"/>
    <property type="evidence" value="ECO:0007669"/>
    <property type="project" value="UniProtKB-KW"/>
</dbReference>
<evidence type="ECO:0000256" key="4">
    <source>
        <dbReference type="ARBA" id="ARBA00022813"/>
    </source>
</evidence>
<dbReference type="OrthoDB" id="9787787at2"/>
<dbReference type="GO" id="GO:0016787">
    <property type="term" value="F:hydrolase activity"/>
    <property type="evidence" value="ECO:0007669"/>
    <property type="project" value="UniProtKB-KW"/>
</dbReference>
<dbReference type="GO" id="GO:0003677">
    <property type="term" value="F:DNA binding"/>
    <property type="evidence" value="ECO:0007669"/>
    <property type="project" value="InterPro"/>
</dbReference>
<evidence type="ECO:0000256" key="6">
    <source>
        <dbReference type="ARBA" id="ARBA00023236"/>
    </source>
</evidence>
<proteinExistence type="inferred from homology"/>
<keyword evidence="2" id="KW-0227">DNA damage</keyword>
<dbReference type="InterPro" id="IPR006197">
    <property type="entry name" value="Peptidase_S24_LexA"/>
</dbReference>
<dbReference type="Gene3D" id="2.10.109.10">
    <property type="entry name" value="Umud Fragment, subunit A"/>
    <property type="match status" value="1"/>
</dbReference>
<comment type="similarity">
    <text evidence="1 7">Belongs to the peptidase S24 family.</text>
</comment>
<gene>
    <name evidence="9" type="ORF">CWE15_11290</name>
</gene>
<dbReference type="PANTHER" id="PTHR33516:SF2">
    <property type="entry name" value="LEXA REPRESSOR-RELATED"/>
    <property type="match status" value="1"/>
</dbReference>
<organism evidence="9 10">
    <name type="scientific">Aliidiomarina taiwanensis</name>
    <dbReference type="NCBI Taxonomy" id="946228"/>
    <lineage>
        <taxon>Bacteria</taxon>
        <taxon>Pseudomonadati</taxon>
        <taxon>Pseudomonadota</taxon>
        <taxon>Gammaproteobacteria</taxon>
        <taxon>Alteromonadales</taxon>
        <taxon>Idiomarinaceae</taxon>
        <taxon>Aliidiomarina</taxon>
    </lineage>
</organism>
<sequence>MHATLLGQATSTPAVSKPKLAIPLFTERVSAGFPSPAQDYIEQTLDLNELCVKHPAATFFVRVEGDSMQDAGIYADDVLVVDRALQAAHGDIVIASLHGELTVKQLELKPHTRLVPRNKKYAPITLQEGAELDIFGVVTSVVRTIRHKST</sequence>
<dbReference type="NCBIfam" id="NF007621">
    <property type="entry name" value="PRK10276.1"/>
    <property type="match status" value="1"/>
</dbReference>
<dbReference type="PRINTS" id="PR00726">
    <property type="entry name" value="LEXASERPTASE"/>
</dbReference>
<dbReference type="InterPro" id="IPR015927">
    <property type="entry name" value="Peptidase_S24_S26A/B/C"/>
</dbReference>
<reference evidence="9 10" key="1">
    <citation type="journal article" date="2011" name="Front. Microbiol.">
        <title>Genomic signatures of strain selection and enhancement in Bacillus atrophaeus var. globigii, a historical biowarfare simulant.</title>
        <authorList>
            <person name="Gibbons H.S."/>
            <person name="Broomall S.M."/>
            <person name="McNew L.A."/>
            <person name="Daligault H."/>
            <person name="Chapman C."/>
            <person name="Bruce D."/>
            <person name="Karavis M."/>
            <person name="Krepps M."/>
            <person name="McGregor P.A."/>
            <person name="Hong C."/>
            <person name="Park K.H."/>
            <person name="Akmal A."/>
            <person name="Feldman A."/>
            <person name="Lin J.S."/>
            <person name="Chang W.E."/>
            <person name="Higgs B.W."/>
            <person name="Demirev P."/>
            <person name="Lindquist J."/>
            <person name="Liem A."/>
            <person name="Fochler E."/>
            <person name="Read T.D."/>
            <person name="Tapia R."/>
            <person name="Johnson S."/>
            <person name="Bishop-Lilly K.A."/>
            <person name="Detter C."/>
            <person name="Han C."/>
            <person name="Sozhamannan S."/>
            <person name="Rosenzweig C.N."/>
            <person name="Skowronski E.W."/>
        </authorList>
    </citation>
    <scope>NUCLEOTIDE SEQUENCE [LARGE SCALE GENOMIC DNA]</scope>
    <source>
        <strain evidence="9 10">AIT1</strain>
    </source>
</reference>
<comment type="caution">
    <text evidence="9">The sequence shown here is derived from an EMBL/GenBank/DDBJ whole genome shotgun (WGS) entry which is preliminary data.</text>
</comment>
<keyword evidence="4 7" id="KW-0068">Autocatalytic cleavage</keyword>
<keyword evidence="10" id="KW-1185">Reference proteome</keyword>
<dbReference type="InterPro" id="IPR036286">
    <property type="entry name" value="LexA/Signal_pep-like_sf"/>
</dbReference>
<evidence type="ECO:0000259" key="8">
    <source>
        <dbReference type="Pfam" id="PF00717"/>
    </source>
</evidence>
<dbReference type="GO" id="GO:0006355">
    <property type="term" value="P:regulation of DNA-templated transcription"/>
    <property type="evidence" value="ECO:0007669"/>
    <property type="project" value="InterPro"/>
</dbReference>
<dbReference type="InterPro" id="IPR050077">
    <property type="entry name" value="LexA_repressor"/>
</dbReference>
<feature type="domain" description="Peptidase S24/S26A/S26B/S26C" evidence="8">
    <location>
        <begin position="23"/>
        <end position="138"/>
    </location>
</feature>
<dbReference type="AlphaFoldDB" id="A0A432WTQ3"/>
<dbReference type="InterPro" id="IPR039418">
    <property type="entry name" value="LexA-like"/>
</dbReference>
<evidence type="ECO:0000256" key="5">
    <source>
        <dbReference type="ARBA" id="ARBA00023204"/>
    </source>
</evidence>
<dbReference type="RefSeq" id="WP_126758187.1">
    <property type="nucleotide sequence ID" value="NZ_PIPQ01000012.1"/>
</dbReference>
<dbReference type="PANTHER" id="PTHR33516">
    <property type="entry name" value="LEXA REPRESSOR"/>
    <property type="match status" value="1"/>
</dbReference>
<dbReference type="GO" id="GO:0009432">
    <property type="term" value="P:SOS response"/>
    <property type="evidence" value="ECO:0007669"/>
    <property type="project" value="UniProtKB-KW"/>
</dbReference>
<dbReference type="EMBL" id="PIPQ01000012">
    <property type="protein sequence ID" value="RUO37142.1"/>
    <property type="molecule type" value="Genomic_DNA"/>
</dbReference>
<evidence type="ECO:0000256" key="1">
    <source>
        <dbReference type="ARBA" id="ARBA00007484"/>
    </source>
</evidence>
<dbReference type="Proteomes" id="UP000286976">
    <property type="component" value="Unassembled WGS sequence"/>
</dbReference>
<keyword evidence="5" id="KW-0234">DNA repair</keyword>
<evidence type="ECO:0000313" key="10">
    <source>
        <dbReference type="Proteomes" id="UP000286976"/>
    </source>
</evidence>
<evidence type="ECO:0000256" key="7">
    <source>
        <dbReference type="RuleBase" id="RU003991"/>
    </source>
</evidence>
<evidence type="ECO:0000256" key="2">
    <source>
        <dbReference type="ARBA" id="ARBA00022763"/>
    </source>
</evidence>